<dbReference type="KEGG" id="ttf:THTE_1841"/>
<evidence type="ECO:0000313" key="1">
    <source>
        <dbReference type="EMBL" id="ASV74443.1"/>
    </source>
</evidence>
<sequence length="102" mass="11624">MAHPHFSFANRNPKAHAGMMGAELCPEERVAWTTAQRWDDPIHRLHPNCWVQWLVKMAAAIHELPQRNSAPAGFRSFYKSGDGSGDTKQKGTRRLWCHGKFV</sequence>
<organism evidence="1 2">
    <name type="scientific">Thermogutta terrifontis</name>
    <dbReference type="NCBI Taxonomy" id="1331910"/>
    <lineage>
        <taxon>Bacteria</taxon>
        <taxon>Pseudomonadati</taxon>
        <taxon>Planctomycetota</taxon>
        <taxon>Planctomycetia</taxon>
        <taxon>Pirellulales</taxon>
        <taxon>Thermoguttaceae</taxon>
        <taxon>Thermogutta</taxon>
    </lineage>
</organism>
<dbReference type="AlphaFoldDB" id="A0A286RES3"/>
<accession>A0A286RES3</accession>
<keyword evidence="2" id="KW-1185">Reference proteome</keyword>
<name>A0A286RES3_9BACT</name>
<proteinExistence type="predicted"/>
<gene>
    <name evidence="1" type="ORF">THTE_1841</name>
</gene>
<protein>
    <submittedName>
        <fullName evidence="1">Uncharacterized protein</fullName>
    </submittedName>
</protein>
<dbReference type="Proteomes" id="UP000215086">
    <property type="component" value="Chromosome"/>
</dbReference>
<reference evidence="1 2" key="1">
    <citation type="journal article" name="Front. Microbiol.">
        <title>Sugar Metabolism of the First Thermophilic Planctomycete Thermogutta terrifontis: Comparative Genomic and Transcriptomic Approaches.</title>
        <authorList>
            <person name="Elcheninov A.G."/>
            <person name="Menzel P."/>
            <person name="Gudbergsdottir S.R."/>
            <person name="Slesarev A.I."/>
            <person name="Kadnikov V.V."/>
            <person name="Krogh A."/>
            <person name="Bonch-Osmolovskaya E.A."/>
            <person name="Peng X."/>
            <person name="Kublanov I.V."/>
        </authorList>
    </citation>
    <scope>NUCLEOTIDE SEQUENCE [LARGE SCALE GENOMIC DNA]</scope>
    <source>
        <strain evidence="1 2">R1</strain>
    </source>
</reference>
<dbReference type="EMBL" id="CP018477">
    <property type="protein sequence ID" value="ASV74443.1"/>
    <property type="molecule type" value="Genomic_DNA"/>
</dbReference>
<evidence type="ECO:0000313" key="2">
    <source>
        <dbReference type="Proteomes" id="UP000215086"/>
    </source>
</evidence>